<dbReference type="Pfam" id="PF17289">
    <property type="entry name" value="Terminase_6C"/>
    <property type="match status" value="1"/>
</dbReference>
<feature type="domain" description="Terminase large subunit gp17-like C-terminal" evidence="2">
    <location>
        <begin position="275"/>
        <end position="421"/>
    </location>
</feature>
<dbReference type="InterPro" id="IPR035421">
    <property type="entry name" value="Terminase_6C"/>
</dbReference>
<dbReference type="Gene3D" id="3.40.50.300">
    <property type="entry name" value="P-loop containing nucleotide triphosphate hydrolases"/>
    <property type="match status" value="1"/>
</dbReference>
<evidence type="ECO:0000313" key="4">
    <source>
        <dbReference type="Proteomes" id="UP000031643"/>
    </source>
</evidence>
<evidence type="ECO:0000256" key="1">
    <source>
        <dbReference type="ARBA" id="ARBA00022612"/>
    </source>
</evidence>
<gene>
    <name evidence="3" type="ORF">GL4_2577</name>
</gene>
<dbReference type="Proteomes" id="UP000031643">
    <property type="component" value="Chromosome"/>
</dbReference>
<dbReference type="Gene3D" id="3.30.420.240">
    <property type="match status" value="1"/>
</dbReference>
<keyword evidence="4" id="KW-1185">Reference proteome</keyword>
<dbReference type="STRING" id="1384459.GL4_2577"/>
<organism evidence="3 4">
    <name type="scientific">Methyloceanibacter caenitepidi</name>
    <dbReference type="NCBI Taxonomy" id="1384459"/>
    <lineage>
        <taxon>Bacteria</taxon>
        <taxon>Pseudomonadati</taxon>
        <taxon>Pseudomonadota</taxon>
        <taxon>Alphaproteobacteria</taxon>
        <taxon>Hyphomicrobiales</taxon>
        <taxon>Hyphomicrobiaceae</taxon>
        <taxon>Methyloceanibacter</taxon>
    </lineage>
</organism>
<dbReference type="KEGG" id="mcg:GL4_2577"/>
<protein>
    <submittedName>
        <fullName evidence="3">Gene transfer agent terminase protein</fullName>
    </submittedName>
</protein>
<name>A0A0A8K5F7_9HYPH</name>
<evidence type="ECO:0000259" key="2">
    <source>
        <dbReference type="Pfam" id="PF17289"/>
    </source>
</evidence>
<dbReference type="InterPro" id="IPR027417">
    <property type="entry name" value="P-loop_NTPase"/>
</dbReference>
<dbReference type="EMBL" id="AP014648">
    <property type="protein sequence ID" value="BAQ18011.1"/>
    <property type="molecule type" value="Genomic_DNA"/>
</dbReference>
<accession>A0A0A8K5F7</accession>
<dbReference type="Pfam" id="PF03237">
    <property type="entry name" value="Terminase_6N"/>
    <property type="match status" value="1"/>
</dbReference>
<keyword evidence="1" id="KW-1188">Viral release from host cell</keyword>
<reference evidence="3 4" key="1">
    <citation type="submission" date="2014-09" db="EMBL/GenBank/DDBJ databases">
        <title>Genome sequencing of Methyloceanibacter caenitepidi Gela4.</title>
        <authorList>
            <person name="Takeuchi M."/>
            <person name="Susumu S."/>
            <person name="Kamagata Y."/>
            <person name="Oshima K."/>
            <person name="Hattori M."/>
            <person name="Iwasaki W."/>
        </authorList>
    </citation>
    <scope>NUCLEOTIDE SEQUENCE [LARGE SCALE GENOMIC DNA]</scope>
    <source>
        <strain evidence="3 4">Gela4</strain>
    </source>
</reference>
<evidence type="ECO:0000313" key="3">
    <source>
        <dbReference type="EMBL" id="BAQ18011.1"/>
    </source>
</evidence>
<proteinExistence type="predicted"/>
<sequence>MRASSPETIERFVSRLSPDELTALHYDFEVWARDDQLPPLSSTDGATGEAPAWTTWLMLGGRGAGKTRAGAEWVRAEARHSSDARIALVGETLSDVRAVMVEGVSGLLAVHPPGARPLFEPSKRQLRWESGAVAQLFSAEDPESLRGPQFTAAWCDELAKWRRPQETWDMLQFGLRLGEAPRQVVTTTPRPIPLIKALLVDARTVVTRVATAANAANLAPSFLEAVVGRYRGTRLGRQELEAELLEDRPDALWPREIIERHRVDAPPPLVRVVVAVDPPASSGPRADACGIVVAGLGDDGRAYVLADATVQGVRPLDWARAAIAACRRFEADRIVAEVNQGGELVETVLRQVDGSVPVRSVRAMRGKVLRAEPVAALYERACVSHVGALPALEDEMCDFGLDGLSGGGSPDRVDALVWALTDLCLRGGAEPRVRFV</sequence>
<dbReference type="AlphaFoldDB" id="A0A0A8K5F7"/>
<dbReference type="HOGENOM" id="CLU_034922_0_0_5"/>